<dbReference type="InterPro" id="IPR044801">
    <property type="entry name" value="Filamin"/>
</dbReference>
<keyword evidence="1" id="KW-0677">Repeat</keyword>
<keyword evidence="5" id="KW-1185">Reference proteome</keyword>
<evidence type="ECO:0000256" key="2">
    <source>
        <dbReference type="PROSITE-ProRule" id="PRU00087"/>
    </source>
</evidence>
<proteinExistence type="predicted"/>
<evidence type="ECO:0000256" key="1">
    <source>
        <dbReference type="ARBA" id="ARBA00022737"/>
    </source>
</evidence>
<feature type="domain" description="GEX2 N-terminal Ig-like" evidence="3">
    <location>
        <begin position="96"/>
        <end position="199"/>
    </location>
</feature>
<organism evidence="4 5">
    <name type="scientific">Helianthus annuus</name>
    <name type="common">Common sunflower</name>
    <dbReference type="NCBI Taxonomy" id="4232"/>
    <lineage>
        <taxon>Eukaryota</taxon>
        <taxon>Viridiplantae</taxon>
        <taxon>Streptophyta</taxon>
        <taxon>Embryophyta</taxon>
        <taxon>Tracheophyta</taxon>
        <taxon>Spermatophyta</taxon>
        <taxon>Magnoliopsida</taxon>
        <taxon>eudicotyledons</taxon>
        <taxon>Gunneridae</taxon>
        <taxon>Pentapetalae</taxon>
        <taxon>asterids</taxon>
        <taxon>campanulids</taxon>
        <taxon>Asterales</taxon>
        <taxon>Asteraceae</taxon>
        <taxon>Asteroideae</taxon>
        <taxon>Heliantheae alliance</taxon>
        <taxon>Heliantheae</taxon>
        <taxon>Helianthus</taxon>
    </lineage>
</organism>
<dbReference type="InParanoid" id="A0A251VAQ3"/>
<dbReference type="AlphaFoldDB" id="A0A251VAQ3"/>
<dbReference type="Gene3D" id="2.60.40.10">
    <property type="entry name" value="Immunoglobulins"/>
    <property type="match status" value="3"/>
</dbReference>
<name>A0A251VAQ3_HELAN</name>
<dbReference type="Gene3D" id="2.60.40.3440">
    <property type="match status" value="1"/>
</dbReference>
<dbReference type="InterPro" id="IPR056434">
    <property type="entry name" value="Ig_GEX2_N"/>
</dbReference>
<gene>
    <name evidence="4" type="primary">ATGEX2</name>
    <name evidence="4" type="ORF">HannXRQ_Chr03g0089541</name>
</gene>
<dbReference type="Pfam" id="PF23616">
    <property type="entry name" value="Ig_GEX2_N"/>
    <property type="match status" value="2"/>
</dbReference>
<dbReference type="GO" id="GO:0030036">
    <property type="term" value="P:actin cytoskeleton organization"/>
    <property type="evidence" value="ECO:0007669"/>
    <property type="project" value="InterPro"/>
</dbReference>
<dbReference type="InterPro" id="IPR014756">
    <property type="entry name" value="Ig_E-set"/>
</dbReference>
<dbReference type="Pfam" id="PF00630">
    <property type="entry name" value="Filamin"/>
    <property type="match status" value="1"/>
</dbReference>
<dbReference type="Pfam" id="PF17963">
    <property type="entry name" value="Big_9"/>
    <property type="match status" value="1"/>
</dbReference>
<dbReference type="OMA" id="MLMQFWQ"/>
<evidence type="ECO:0000259" key="3">
    <source>
        <dbReference type="Pfam" id="PF23616"/>
    </source>
</evidence>
<sequence>MEYRAGETAAIVVSVLEGFESKQDEQAFNPSVSMNGVMGNSSLVTGLWFDRNNWRIFFMPIMTGSFHVSINDDRFNVHSYSIHYRVNPGPIYESGGAASWMGQVDDFVAGSKATVLIQPKDAFGNNVTNATEGQNIYNFDVYATTLNGSNARLLDISNKGWNEFGYVCITFVTVTAGHLSVHIKQNNNSLIGSPLPLTVHPEAVDIANCLAHWSTETKSFQLFSRMETFVSQRDKFGNLVPGLHDFDIEVMQKGSLLPIPLTNLQYKEISPGIQSFSFTVVKPGDFILIISAFKEMIMDMPYDFSIYTGYCDDPHSRVHGPGIHDSIAGLDSRFTVSLKDAYQYPSLIELERLQVQITLPSLSLRVNPQIRPRGDPNGTQPTGMLSYGVFDPTGMTYAQSDFSHDNSVENSKTTSSDFDVHYVPEKTGVYEIRIFCGNIPLNGGHPFIKKVHPANVNMSLSGVLKYDKKVSAGILNYIVVQLMDSFYNPVVNEKSRLKLEMTSKTGAAFFPCLFNDNYDGTYTGSYLAYGPGDFELCISFMQQKVLPWPFKVQAFDAKEFPSVRDDEVDAWEDQSAVVNVLNNDIVFDDKRTICEFQKPSHGSLLQYGDLLRYTPYKGFYGHDKFVYKMANAHGNTGHGCVNIYVRTIPPQFVSYPKLLHAVEDTLSPQFGGYPGFEMIYSDPTENISVIVTAQKGTVFLSPLLMQLWDPMWTGITVSKMEGGDERLNITGRLGAVNFALKSLQYIGNANFAGEDTVALSSSNINGEGHVDVKIFVEPVNDPPLINVPKFIILENATENKGLLIFDRQRYKFNFSIGDPDHPYFTGTFKYGLNDEINLEILNEKIMKRFESYLIWNGTRFRVMFSVEVSTGTFSAKLPAQLISTTELKLNRSKQWQPLVTFVQISKHFTVNKVQGIRFLGTINECNTLLHHLVYYGDKHGVFRLRVNDMGWHGCYPNCFGMMSVPLMSEATVHLMTTIPLNPLVAHCKLFYLASNLIVVV</sequence>
<dbReference type="GO" id="GO:0051015">
    <property type="term" value="F:actin filament binding"/>
    <property type="evidence" value="ECO:0007669"/>
    <property type="project" value="InterPro"/>
</dbReference>
<dbReference type="SUPFAM" id="SSF81296">
    <property type="entry name" value="E set domains"/>
    <property type="match status" value="3"/>
</dbReference>
<dbReference type="EMBL" id="CM007892">
    <property type="protein sequence ID" value="OTG32697.1"/>
    <property type="molecule type" value="Genomic_DNA"/>
</dbReference>
<reference evidence="5" key="1">
    <citation type="journal article" date="2017" name="Nature">
        <title>The sunflower genome provides insights into oil metabolism, flowering and Asterid evolution.</title>
        <authorList>
            <person name="Badouin H."/>
            <person name="Gouzy J."/>
            <person name="Grassa C.J."/>
            <person name="Murat F."/>
            <person name="Staton S.E."/>
            <person name="Cottret L."/>
            <person name="Lelandais-Briere C."/>
            <person name="Owens G.L."/>
            <person name="Carrere S."/>
            <person name="Mayjonade B."/>
            <person name="Legrand L."/>
            <person name="Gill N."/>
            <person name="Kane N.C."/>
            <person name="Bowers J.E."/>
            <person name="Hubner S."/>
            <person name="Bellec A."/>
            <person name="Berard A."/>
            <person name="Berges H."/>
            <person name="Blanchet N."/>
            <person name="Boniface M.C."/>
            <person name="Brunel D."/>
            <person name="Catrice O."/>
            <person name="Chaidir N."/>
            <person name="Claudel C."/>
            <person name="Donnadieu C."/>
            <person name="Faraut T."/>
            <person name="Fievet G."/>
            <person name="Helmstetter N."/>
            <person name="King M."/>
            <person name="Knapp S.J."/>
            <person name="Lai Z."/>
            <person name="Le Paslier M.C."/>
            <person name="Lippi Y."/>
            <person name="Lorenzon L."/>
            <person name="Mandel J.R."/>
            <person name="Marage G."/>
            <person name="Marchand G."/>
            <person name="Marquand E."/>
            <person name="Bret-Mestries E."/>
            <person name="Morien E."/>
            <person name="Nambeesan S."/>
            <person name="Nguyen T."/>
            <person name="Pegot-Espagnet P."/>
            <person name="Pouilly N."/>
            <person name="Raftis F."/>
            <person name="Sallet E."/>
            <person name="Schiex T."/>
            <person name="Thomas J."/>
            <person name="Vandecasteele C."/>
            <person name="Vares D."/>
            <person name="Vear F."/>
            <person name="Vautrin S."/>
            <person name="Crespi M."/>
            <person name="Mangin B."/>
            <person name="Burke J.M."/>
            <person name="Salse J."/>
            <person name="Munos S."/>
            <person name="Vincourt P."/>
            <person name="Rieseberg L.H."/>
            <person name="Langlade N.B."/>
        </authorList>
    </citation>
    <scope>NUCLEOTIDE SEQUENCE [LARGE SCALE GENOMIC DNA]</scope>
    <source>
        <strain evidence="5">cv. SF193</strain>
    </source>
</reference>
<dbReference type="GO" id="GO:0048235">
    <property type="term" value="P:pollen sperm cell differentiation"/>
    <property type="evidence" value="ECO:0000318"/>
    <property type="project" value="GO_Central"/>
</dbReference>
<feature type="repeat" description="Filamin" evidence="2">
    <location>
        <begin position="308"/>
        <end position="451"/>
    </location>
</feature>
<feature type="domain" description="GEX2 N-terminal Ig-like" evidence="3">
    <location>
        <begin position="2"/>
        <end position="86"/>
    </location>
</feature>
<protein>
    <submittedName>
        <fullName evidence="4">Putative gamete expressed 2</fullName>
    </submittedName>
</protein>
<evidence type="ECO:0000313" key="5">
    <source>
        <dbReference type="Proteomes" id="UP000215914"/>
    </source>
</evidence>
<feature type="repeat" description="Filamin" evidence="2">
    <location>
        <begin position="448"/>
        <end position="554"/>
    </location>
</feature>
<dbReference type="Proteomes" id="UP000215914">
    <property type="component" value="Chromosome 3"/>
</dbReference>
<evidence type="ECO:0000313" key="4">
    <source>
        <dbReference type="EMBL" id="OTG32697.1"/>
    </source>
</evidence>
<dbReference type="PROSITE" id="PS50194">
    <property type="entry name" value="FILAMIN_REPEAT"/>
    <property type="match status" value="2"/>
</dbReference>
<dbReference type="STRING" id="4232.A0A251VAQ3"/>
<dbReference type="PANTHER" id="PTHR38537:SF8">
    <property type="entry name" value="FILAMIN-A"/>
    <property type="match status" value="1"/>
</dbReference>
<accession>A0A251VAQ3</accession>
<dbReference type="PANTHER" id="PTHR38537">
    <property type="entry name" value="JITTERBUG, ISOFORM N"/>
    <property type="match status" value="1"/>
</dbReference>
<dbReference type="InterPro" id="IPR013783">
    <property type="entry name" value="Ig-like_fold"/>
</dbReference>
<dbReference type="InterPro" id="IPR017868">
    <property type="entry name" value="Filamin/ABP280_repeat-like"/>
</dbReference>